<dbReference type="EMBL" id="JAWDEY010000036">
    <property type="protein sequence ID" value="KAK6587786.1"/>
    <property type="molecule type" value="Genomic_DNA"/>
</dbReference>
<dbReference type="InterPro" id="IPR050230">
    <property type="entry name" value="CALM/Myosin/TropC-like"/>
</dbReference>
<dbReference type="InterPro" id="IPR018247">
    <property type="entry name" value="EF_Hand_1_Ca_BS"/>
</dbReference>
<keyword evidence="8" id="KW-1185">Reference proteome</keyword>
<feature type="domain" description="EF-hand" evidence="6">
    <location>
        <begin position="182"/>
        <end position="217"/>
    </location>
</feature>
<dbReference type="SUPFAM" id="SSF47473">
    <property type="entry name" value="EF-hand"/>
    <property type="match status" value="1"/>
</dbReference>
<dbReference type="InterPro" id="IPR002048">
    <property type="entry name" value="EF_hand_dom"/>
</dbReference>
<dbReference type="SMART" id="SM00054">
    <property type="entry name" value="EFh"/>
    <property type="match status" value="3"/>
</dbReference>
<evidence type="ECO:0000256" key="3">
    <source>
        <dbReference type="ARBA" id="ARBA00022737"/>
    </source>
</evidence>
<keyword evidence="3" id="KW-0677">Repeat</keyword>
<comment type="caution">
    <text evidence="7">The sequence shown here is derived from an EMBL/GenBank/DDBJ whole genome shotgun (WGS) entry which is preliminary data.</text>
</comment>
<dbReference type="GO" id="GO:0016460">
    <property type="term" value="C:myosin II complex"/>
    <property type="evidence" value="ECO:0007669"/>
    <property type="project" value="TreeGrafter"/>
</dbReference>
<feature type="domain" description="EF-hand" evidence="6">
    <location>
        <begin position="108"/>
        <end position="143"/>
    </location>
</feature>
<evidence type="ECO:0000259" key="6">
    <source>
        <dbReference type="PROSITE" id="PS50222"/>
    </source>
</evidence>
<evidence type="ECO:0000313" key="7">
    <source>
        <dbReference type="EMBL" id="KAK6587786.1"/>
    </source>
</evidence>
<dbReference type="Proteomes" id="UP001311799">
    <property type="component" value="Unassembled WGS sequence"/>
</dbReference>
<feature type="domain" description="EF-hand" evidence="6">
    <location>
        <begin position="145"/>
        <end position="180"/>
    </location>
</feature>
<dbReference type="PANTHER" id="PTHR23048">
    <property type="entry name" value="MYOSIN LIGHT CHAIN 1, 3"/>
    <property type="match status" value="1"/>
</dbReference>
<dbReference type="PANTHER" id="PTHR23048:SF0">
    <property type="entry name" value="CALMODULIN LIKE 3"/>
    <property type="match status" value="1"/>
</dbReference>
<evidence type="ECO:0000313" key="8">
    <source>
        <dbReference type="Proteomes" id="UP001311799"/>
    </source>
</evidence>
<accession>A0AAV9XSX4</accession>
<dbReference type="CDD" id="cd00051">
    <property type="entry name" value="EFh"/>
    <property type="match status" value="1"/>
</dbReference>
<evidence type="ECO:0000256" key="2">
    <source>
        <dbReference type="ARBA" id="ARBA00022723"/>
    </source>
</evidence>
<keyword evidence="5" id="KW-0007">Acetylation</keyword>
<evidence type="ECO:0000256" key="5">
    <source>
        <dbReference type="ARBA" id="ARBA00022990"/>
    </source>
</evidence>
<gene>
    <name evidence="7" type="ORF">RS030_81222</name>
</gene>
<name>A0AAV9XSX4_9CRYT</name>
<dbReference type="PROSITE" id="PS50222">
    <property type="entry name" value="EF_HAND_2"/>
    <property type="match status" value="3"/>
</dbReference>
<keyword evidence="2" id="KW-0479">Metal-binding</keyword>
<organism evidence="7 8">
    <name type="scientific">Cryptosporidium xiaoi</name>
    <dbReference type="NCBI Taxonomy" id="659607"/>
    <lineage>
        <taxon>Eukaryota</taxon>
        <taxon>Sar</taxon>
        <taxon>Alveolata</taxon>
        <taxon>Apicomplexa</taxon>
        <taxon>Conoidasida</taxon>
        <taxon>Coccidia</taxon>
        <taxon>Eucoccidiorida</taxon>
        <taxon>Eimeriorina</taxon>
        <taxon>Cryptosporidiidae</taxon>
        <taxon>Cryptosporidium</taxon>
    </lineage>
</organism>
<dbReference type="AlphaFoldDB" id="A0AAV9XSX4"/>
<reference evidence="7 8" key="1">
    <citation type="submission" date="2023-10" db="EMBL/GenBank/DDBJ databases">
        <title>Comparative genomics analysis reveals potential genetic determinants of host preference in Cryptosporidium xiaoi.</title>
        <authorList>
            <person name="Xiao L."/>
            <person name="Li J."/>
        </authorList>
    </citation>
    <scope>NUCLEOTIDE SEQUENCE [LARGE SCALE GENOMIC DNA]</scope>
    <source>
        <strain evidence="7 8">52996</strain>
    </source>
</reference>
<sequence>MEFTVEKNNATGETNNKVTFGDYHTCPFLGDAKPMKQDYQTRRIPYGLTELTLEHESALKGLFDSLNTYGDNKIRLNDLIIALRRAFDNGTVTFSRHEASAAEITGEHIDSELEKLKEDFDLNGDGTLDFDEFRRLARMKILRLNRDDEIRLGFRLLDRNNSGYITTLELKQLLTTKGISPLTPEEADELLFVADVDNDGLISYDEIKRYLEYNRRPLLN</sequence>
<proteinExistence type="predicted"/>
<dbReference type="GO" id="GO:0005509">
    <property type="term" value="F:calcium ion binding"/>
    <property type="evidence" value="ECO:0007669"/>
    <property type="project" value="InterPro"/>
</dbReference>
<evidence type="ECO:0000256" key="4">
    <source>
        <dbReference type="ARBA" id="ARBA00022837"/>
    </source>
</evidence>
<dbReference type="PROSITE" id="PS00018">
    <property type="entry name" value="EF_HAND_1"/>
    <property type="match status" value="3"/>
</dbReference>
<dbReference type="Pfam" id="PF13499">
    <property type="entry name" value="EF-hand_7"/>
    <property type="match status" value="2"/>
</dbReference>
<keyword evidence="4" id="KW-0106">Calcium</keyword>
<dbReference type="FunFam" id="1.10.238.10:FF:000001">
    <property type="entry name" value="Calmodulin 1"/>
    <property type="match status" value="1"/>
</dbReference>
<dbReference type="Gene3D" id="1.10.238.10">
    <property type="entry name" value="EF-hand"/>
    <property type="match status" value="1"/>
</dbReference>
<protein>
    <recommendedName>
        <fullName evidence="1">Calmodulin</fullName>
    </recommendedName>
</protein>
<evidence type="ECO:0000256" key="1">
    <source>
        <dbReference type="ARBA" id="ARBA00020786"/>
    </source>
</evidence>
<dbReference type="InterPro" id="IPR011992">
    <property type="entry name" value="EF-hand-dom_pair"/>
</dbReference>